<evidence type="ECO:0000313" key="1">
    <source>
        <dbReference type="EMBL" id="MFC3850066.1"/>
    </source>
</evidence>
<keyword evidence="2" id="KW-1185">Reference proteome</keyword>
<accession>A0ABV7ZRP7</accession>
<dbReference type="EMBL" id="JBHRZN010000002">
    <property type="protein sequence ID" value="MFC3850066.1"/>
    <property type="molecule type" value="Genomic_DNA"/>
</dbReference>
<comment type="caution">
    <text evidence="1">The sequence shown here is derived from an EMBL/GenBank/DDBJ whole genome shotgun (WGS) entry which is preliminary data.</text>
</comment>
<reference evidence="2" key="1">
    <citation type="journal article" date="2019" name="Int. J. Syst. Evol. Microbiol.">
        <title>The Global Catalogue of Microorganisms (GCM) 10K type strain sequencing project: providing services to taxonomists for standard genome sequencing and annotation.</title>
        <authorList>
            <consortium name="The Broad Institute Genomics Platform"/>
            <consortium name="The Broad Institute Genome Sequencing Center for Infectious Disease"/>
            <person name="Wu L."/>
            <person name="Ma J."/>
        </authorList>
    </citation>
    <scope>NUCLEOTIDE SEQUENCE [LARGE SCALE GENOMIC DNA]</scope>
    <source>
        <strain evidence="2">CCUG 53252</strain>
    </source>
</reference>
<sequence>MTYGLDPMGPGRDIRVEGPGVPQFETPLGAPTAEAAAGAWRGQIDEPRDDILAELREWADGLPGKLRDIFKGNPIAGFEEVAEGIRDGIFGGIADAIRGADDLGSRLLPIRDAARGLIRPVEERVEKVELVNMGLHEGLYALEDMQGYVCANQSAPAEASNNSETVLPFGIQVGDSKGGGVREGKVWLDEPGMWLVMARVTAGETSSLPGFGIGDYCRLKVSTYPSGGAHDFVKSTGGGTDHTLSYAGVRMTEQPSYFLLQASSARRRVFPPGSVYSSLIAVKLAPMTRAEVPGA</sequence>
<dbReference type="RefSeq" id="WP_290289454.1">
    <property type="nucleotide sequence ID" value="NZ_CP047211.1"/>
</dbReference>
<dbReference type="Proteomes" id="UP001595751">
    <property type="component" value="Unassembled WGS sequence"/>
</dbReference>
<protein>
    <submittedName>
        <fullName evidence="1">Uncharacterized protein</fullName>
    </submittedName>
</protein>
<proteinExistence type="predicted"/>
<organism evidence="1 2">
    <name type="scientific">Corynebacterium hansenii</name>
    <dbReference type="NCBI Taxonomy" id="394964"/>
    <lineage>
        <taxon>Bacteria</taxon>
        <taxon>Bacillati</taxon>
        <taxon>Actinomycetota</taxon>
        <taxon>Actinomycetes</taxon>
        <taxon>Mycobacteriales</taxon>
        <taxon>Corynebacteriaceae</taxon>
        <taxon>Corynebacterium</taxon>
    </lineage>
</organism>
<gene>
    <name evidence="1" type="ORF">ACFORJ_07795</name>
</gene>
<evidence type="ECO:0000313" key="2">
    <source>
        <dbReference type="Proteomes" id="UP001595751"/>
    </source>
</evidence>
<name>A0ABV7ZRP7_9CORY</name>